<keyword evidence="4" id="KW-1185">Reference proteome</keyword>
<protein>
    <recommendedName>
        <fullName evidence="2">DUF6545 domain-containing protein</fullName>
    </recommendedName>
</protein>
<feature type="transmembrane region" description="Helical" evidence="1">
    <location>
        <begin position="39"/>
        <end position="58"/>
    </location>
</feature>
<dbReference type="RefSeq" id="WP_236256249.1">
    <property type="nucleotide sequence ID" value="NZ_BNEK01000002.1"/>
</dbReference>
<evidence type="ECO:0000259" key="2">
    <source>
        <dbReference type="Pfam" id="PF20182"/>
    </source>
</evidence>
<feature type="transmembrane region" description="Helical" evidence="1">
    <location>
        <begin position="70"/>
        <end position="90"/>
    </location>
</feature>
<feature type="transmembrane region" description="Helical" evidence="1">
    <location>
        <begin position="102"/>
        <end position="120"/>
    </location>
</feature>
<keyword evidence="1" id="KW-0472">Membrane</keyword>
<dbReference type="Proteomes" id="UP001054854">
    <property type="component" value="Unassembled WGS sequence"/>
</dbReference>
<comment type="caution">
    <text evidence="3">The sequence shown here is derived from an EMBL/GenBank/DDBJ whole genome shotgun (WGS) entry which is preliminary data.</text>
</comment>
<dbReference type="InterPro" id="IPR046675">
    <property type="entry name" value="DUF6545"/>
</dbReference>
<keyword evidence="1" id="KW-1133">Transmembrane helix</keyword>
<proteinExistence type="predicted"/>
<reference evidence="3" key="1">
    <citation type="submission" date="2024-05" db="EMBL/GenBank/DDBJ databases">
        <title>Whole genome shotgun sequence of Streptomyces hygroscopicus NBRC 113678.</title>
        <authorList>
            <person name="Komaki H."/>
            <person name="Tamura T."/>
        </authorList>
    </citation>
    <scope>NUCLEOTIDE SEQUENCE</scope>
    <source>
        <strain evidence="3">N11-34</strain>
    </source>
</reference>
<feature type="transmembrane region" description="Helical" evidence="1">
    <location>
        <begin position="140"/>
        <end position="162"/>
    </location>
</feature>
<organism evidence="3 4">
    <name type="scientific">Streptomyces hygroscopicus</name>
    <dbReference type="NCBI Taxonomy" id="1912"/>
    <lineage>
        <taxon>Bacteria</taxon>
        <taxon>Bacillati</taxon>
        <taxon>Actinomycetota</taxon>
        <taxon>Actinomycetes</taxon>
        <taxon>Kitasatosporales</taxon>
        <taxon>Streptomycetaceae</taxon>
        <taxon>Streptomyces</taxon>
        <taxon>Streptomyces violaceusniger group</taxon>
    </lineage>
</organism>
<feature type="transmembrane region" description="Helical" evidence="1">
    <location>
        <begin position="174"/>
        <end position="192"/>
    </location>
</feature>
<feature type="domain" description="DUF6545" evidence="2">
    <location>
        <begin position="238"/>
        <end position="366"/>
    </location>
</feature>
<sequence>MAAHVPAWLVWYQPLTTGFLVAAVLSSLPGAVRRPRQRLLWGGVALAAVAMVLDLPLFRHASGTSGTPWALPLVRNAAGVLSAGAVLLFVAQAADKPRLRTAVRAGAPIALTVLSALVLAERSRAPTLVDGALRVTHSALYWLVLGGIHLAANAACATLCLRHGRRTADRGLGLSLRLFGAGAVCAGIYWVGRLAVALTRASLPGEGVALRLVIGLHAVLRGAALLVPLLGAARRAAADARALWRLWPLWHDLVRASPQVVLDGYRSRCAELLTPPSHWRFLAYRKVIETRDALLVLRDRAGPAALDCTQRRPADPLGSEEAVEPACLFGGGCAQQPRSAPPVAPGAGPMGDGGTAVTAEVAFLHHASHHCPALRLFRSGAGPGEDGGRRTA</sequence>
<name>A0ABQ3TUF3_STRHY</name>
<evidence type="ECO:0000313" key="3">
    <source>
        <dbReference type="EMBL" id="GHJ26962.1"/>
    </source>
</evidence>
<accession>A0ABQ3TUF3</accession>
<keyword evidence="1" id="KW-0812">Transmembrane</keyword>
<evidence type="ECO:0000313" key="4">
    <source>
        <dbReference type="Proteomes" id="UP001054854"/>
    </source>
</evidence>
<evidence type="ECO:0000256" key="1">
    <source>
        <dbReference type="SAM" id="Phobius"/>
    </source>
</evidence>
<dbReference type="NCBIfam" id="NF042915">
    <property type="entry name" value="MAB_1171c_fam"/>
    <property type="match status" value="1"/>
</dbReference>
<feature type="transmembrane region" description="Helical" evidence="1">
    <location>
        <begin position="212"/>
        <end position="233"/>
    </location>
</feature>
<dbReference type="InterPro" id="IPR050039">
    <property type="entry name" value="MAB_1171c-like"/>
</dbReference>
<dbReference type="Pfam" id="PF20182">
    <property type="entry name" value="DUF6545"/>
    <property type="match status" value="1"/>
</dbReference>
<gene>
    <name evidence="3" type="ORF">TPA0910_13950</name>
</gene>
<dbReference type="EMBL" id="BNEK01000002">
    <property type="protein sequence ID" value="GHJ26962.1"/>
    <property type="molecule type" value="Genomic_DNA"/>
</dbReference>
<feature type="transmembrane region" description="Helical" evidence="1">
    <location>
        <begin position="12"/>
        <end position="32"/>
    </location>
</feature>